<keyword evidence="1 4" id="KW-0349">Heme</keyword>
<dbReference type="GO" id="GO:0009055">
    <property type="term" value="F:electron transfer activity"/>
    <property type="evidence" value="ECO:0007669"/>
    <property type="project" value="InterPro"/>
</dbReference>
<proteinExistence type="predicted"/>
<sequence length="468" mass="53103">MLKKFLEISVLTASLCSLGYADASPSSSTNSNSVPSSYMPVDIHESFQSILQRMSGAKQEINDRQQELLKQRYDLSNNPSQNVKMSNGKPVQEGIRVKLPEGVTWEQLAKMSPEEIKEKGFFPQGFLPLPHPNHPEGGMLFPKFVIDEIKKQEDRDLTRFDLDFDIPDHFLPPFPAPIYLTTRPDLGDVSKGKMVTIENYYELFNGLLNPKQLEGLRLLVTPFMQQQFNQTEDRRTVKPSRGVSCFDCHANGHTNKATHLVGDIRPQEFRHRINTPTLRGVNIQRLFGSQRALKTVEDFTEFEQRAAYFDGDPVIATKKGVNILERGSQVHFMAEFQEILDFPPAPKLNWEGKLDPAKATPAELRGQELFFGKAKCATCHVPPYYTDNTMHNLQTEKFYKPQTINGMRAVGDGPIKTFPLRGIKDSPPYLHDGRLLTLADTVEFFNLVLQLQLTKDEKTDLVAFMEAL</sequence>
<keyword evidence="7" id="KW-0560">Oxidoreductase</keyword>
<evidence type="ECO:0000256" key="1">
    <source>
        <dbReference type="ARBA" id="ARBA00022617"/>
    </source>
</evidence>
<dbReference type="Gene3D" id="1.10.760.10">
    <property type="entry name" value="Cytochrome c-like domain"/>
    <property type="match status" value="1"/>
</dbReference>
<evidence type="ECO:0000256" key="3">
    <source>
        <dbReference type="ARBA" id="ARBA00023004"/>
    </source>
</evidence>
<keyword evidence="7" id="KW-0575">Peroxidase</keyword>
<keyword evidence="3 4" id="KW-0408">Iron</keyword>
<dbReference type="EC" id="1.11.1.5" evidence="7"/>
<dbReference type="STRING" id="45066.Lgra_1131"/>
<reference evidence="7 9" key="2">
    <citation type="submission" date="2018-06" db="EMBL/GenBank/DDBJ databases">
        <authorList>
            <consortium name="Pathogen Informatics"/>
            <person name="Doyle S."/>
        </authorList>
    </citation>
    <scope>NUCLEOTIDE SEQUENCE [LARGE SCALE GENOMIC DNA]</scope>
    <source>
        <strain evidence="7 9">NCTC12388</strain>
    </source>
</reference>
<evidence type="ECO:0000313" key="8">
    <source>
        <dbReference type="Proteomes" id="UP000054691"/>
    </source>
</evidence>
<evidence type="ECO:0000259" key="5">
    <source>
        <dbReference type="PROSITE" id="PS51007"/>
    </source>
</evidence>
<dbReference type="Proteomes" id="UP000254476">
    <property type="component" value="Unassembled WGS sequence"/>
</dbReference>
<evidence type="ECO:0000256" key="4">
    <source>
        <dbReference type="PROSITE-ProRule" id="PRU00433"/>
    </source>
</evidence>
<feature type="domain" description="Cytochrome c" evidence="5">
    <location>
        <begin position="361"/>
        <end position="468"/>
    </location>
</feature>
<dbReference type="EMBL" id="UGOB01000001">
    <property type="protein sequence ID" value="STX40882.1"/>
    <property type="molecule type" value="Genomic_DNA"/>
</dbReference>
<reference evidence="6 8" key="1">
    <citation type="submission" date="2015-11" db="EMBL/GenBank/DDBJ databases">
        <title>Genomic analysis of 38 Legionella species identifies large and diverse effector repertoires.</title>
        <authorList>
            <person name="Burstein D."/>
            <person name="Amaro F."/>
            <person name="Zusman T."/>
            <person name="Lifshitz Z."/>
            <person name="Cohen O."/>
            <person name="Gilbert J.A."/>
            <person name="Pupko T."/>
            <person name="Shuman H.A."/>
            <person name="Segal G."/>
        </authorList>
    </citation>
    <scope>NUCLEOTIDE SEQUENCE [LARGE SCALE GENOMIC DNA]</scope>
    <source>
        <strain evidence="6 8">Lyon 8420412</strain>
    </source>
</reference>
<dbReference type="RefSeq" id="WP_058498299.1">
    <property type="nucleotide sequence ID" value="NZ_CAAAHW010000006.1"/>
</dbReference>
<evidence type="ECO:0000313" key="6">
    <source>
        <dbReference type="EMBL" id="KTD11673.1"/>
    </source>
</evidence>
<dbReference type="PANTHER" id="PTHR30600">
    <property type="entry name" value="CYTOCHROME C PEROXIDASE-RELATED"/>
    <property type="match status" value="1"/>
</dbReference>
<dbReference type="EMBL" id="LNYE01000020">
    <property type="protein sequence ID" value="KTD11673.1"/>
    <property type="molecule type" value="Genomic_DNA"/>
</dbReference>
<dbReference type="PANTHER" id="PTHR30600:SF13">
    <property type="entry name" value="METHYLAMINE UTILIZATION PROTEIN"/>
    <property type="match status" value="1"/>
</dbReference>
<dbReference type="InterPro" id="IPR036909">
    <property type="entry name" value="Cyt_c-like_dom_sf"/>
</dbReference>
<organism evidence="7 9">
    <name type="scientific">Legionella gratiana</name>
    <dbReference type="NCBI Taxonomy" id="45066"/>
    <lineage>
        <taxon>Bacteria</taxon>
        <taxon>Pseudomonadati</taxon>
        <taxon>Pseudomonadota</taxon>
        <taxon>Gammaproteobacteria</taxon>
        <taxon>Legionellales</taxon>
        <taxon>Legionellaceae</taxon>
        <taxon>Legionella</taxon>
    </lineage>
</organism>
<dbReference type="InterPro" id="IPR009056">
    <property type="entry name" value="Cyt_c-like_dom"/>
</dbReference>
<accession>A0A378IZL2</accession>
<dbReference type="GO" id="GO:0020037">
    <property type="term" value="F:heme binding"/>
    <property type="evidence" value="ECO:0007669"/>
    <property type="project" value="InterPro"/>
</dbReference>
<dbReference type="GO" id="GO:0004130">
    <property type="term" value="F:cytochrome-c peroxidase activity"/>
    <property type="evidence" value="ECO:0007669"/>
    <property type="project" value="UniProtKB-EC"/>
</dbReference>
<dbReference type="PROSITE" id="PS51007">
    <property type="entry name" value="CYTC"/>
    <property type="match status" value="1"/>
</dbReference>
<evidence type="ECO:0000256" key="2">
    <source>
        <dbReference type="ARBA" id="ARBA00022723"/>
    </source>
</evidence>
<dbReference type="Proteomes" id="UP000054691">
    <property type="component" value="Unassembled WGS sequence"/>
</dbReference>
<dbReference type="GO" id="GO:0046872">
    <property type="term" value="F:metal ion binding"/>
    <property type="evidence" value="ECO:0007669"/>
    <property type="project" value="UniProtKB-KW"/>
</dbReference>
<dbReference type="SUPFAM" id="SSF46626">
    <property type="entry name" value="Cytochrome c"/>
    <property type="match status" value="1"/>
</dbReference>
<gene>
    <name evidence="7" type="primary">hsc</name>
    <name evidence="6" type="ORF">Lgra_1131</name>
    <name evidence="7" type="ORF">NCTC12388_00100</name>
</gene>
<dbReference type="InterPro" id="IPR051395">
    <property type="entry name" value="Cytochrome_c_Peroxidase/MauG"/>
</dbReference>
<keyword evidence="2 4" id="KW-0479">Metal-binding</keyword>
<protein>
    <submittedName>
        <fullName evidence="7">Cytochrome c Hsc</fullName>
        <ecNumber evidence="7">1.11.1.5</ecNumber>
    </submittedName>
</protein>
<evidence type="ECO:0000313" key="7">
    <source>
        <dbReference type="EMBL" id="STX40882.1"/>
    </source>
</evidence>
<dbReference type="AlphaFoldDB" id="A0A378IZL2"/>
<name>A0A378IZL2_9GAMM</name>
<dbReference type="OrthoDB" id="9805202at2"/>
<keyword evidence="8" id="KW-1185">Reference proteome</keyword>
<evidence type="ECO:0000313" key="9">
    <source>
        <dbReference type="Proteomes" id="UP000254476"/>
    </source>
</evidence>